<feature type="region of interest" description="Disordered" evidence="1">
    <location>
        <begin position="103"/>
        <end position="129"/>
    </location>
</feature>
<evidence type="ECO:0000256" key="1">
    <source>
        <dbReference type="SAM" id="MobiDB-lite"/>
    </source>
</evidence>
<protein>
    <submittedName>
        <fullName evidence="2">Uncharacterized protein</fullName>
    </submittedName>
</protein>
<reference evidence="3" key="1">
    <citation type="submission" date="2013-09" db="EMBL/GenBank/DDBJ databases">
        <title>The Genome Sequence of Anopheles maculatus species B.</title>
        <authorList>
            <consortium name="The Broad Institute Genomics Platform"/>
            <person name="Neafsey D.E."/>
            <person name="Besansky N."/>
            <person name="Howell P."/>
            <person name="Walton C."/>
            <person name="Young S.K."/>
            <person name="Zeng Q."/>
            <person name="Gargeya S."/>
            <person name="Fitzgerald M."/>
            <person name="Haas B."/>
            <person name="Abouelleil A."/>
            <person name="Allen A.W."/>
            <person name="Alvarado L."/>
            <person name="Arachchi H.M."/>
            <person name="Berlin A.M."/>
            <person name="Chapman S.B."/>
            <person name="Gainer-Dewar J."/>
            <person name="Goldberg J."/>
            <person name="Griggs A."/>
            <person name="Gujja S."/>
            <person name="Hansen M."/>
            <person name="Howarth C."/>
            <person name="Imamovic A."/>
            <person name="Ireland A."/>
            <person name="Larimer J."/>
            <person name="McCowan C."/>
            <person name="Murphy C."/>
            <person name="Pearson M."/>
            <person name="Poon T.W."/>
            <person name="Priest M."/>
            <person name="Roberts A."/>
            <person name="Saif S."/>
            <person name="Shea T."/>
            <person name="Sisk P."/>
            <person name="Sykes S."/>
            <person name="Wortman J."/>
            <person name="Nusbaum C."/>
            <person name="Birren B."/>
        </authorList>
    </citation>
    <scope>NUCLEOTIDE SEQUENCE [LARGE SCALE GENOMIC DNA]</scope>
    <source>
        <strain evidence="3">maculatus3</strain>
    </source>
</reference>
<feature type="region of interest" description="Disordered" evidence="1">
    <location>
        <begin position="197"/>
        <end position="236"/>
    </location>
</feature>
<reference evidence="2" key="2">
    <citation type="submission" date="2020-05" db="UniProtKB">
        <authorList>
            <consortium name="EnsemblMetazoa"/>
        </authorList>
    </citation>
    <scope>IDENTIFICATION</scope>
    <source>
        <strain evidence="2">maculatus3</strain>
    </source>
</reference>
<proteinExistence type="predicted"/>
<keyword evidence="3" id="KW-1185">Reference proteome</keyword>
<sequence length="236" mass="24608">PLIAGELGNAVQDAFVIAVEQQARERLQRLSALKRITPVDMSQLSIKASIPFGTQTPYGSTIAASTARPQSGMQVNVSTDGPMVSSGSAGGYANVRQSFGPTGTASGAFKGPQSSTGSDGPQPATNNNNTLALSAATASGSASAYHLHHSLVNNNNLTSNIGKPQGLDSTANSYYSNLTNTFLANGHGSKRELATLSEGELEPQDEPQYESSGNISRGGTEVLLGDQNLRQENRWI</sequence>
<accession>A0A182SBK8</accession>
<dbReference type="EnsemblMetazoa" id="AMAM003498-RA">
    <property type="protein sequence ID" value="AMAM003498-PA"/>
    <property type="gene ID" value="AMAM003498"/>
</dbReference>
<name>A0A182SBK8_9DIPT</name>
<evidence type="ECO:0000313" key="3">
    <source>
        <dbReference type="Proteomes" id="UP000075901"/>
    </source>
</evidence>
<dbReference type="Proteomes" id="UP000075901">
    <property type="component" value="Unassembled WGS sequence"/>
</dbReference>
<organism evidence="2 3">
    <name type="scientific">Anopheles maculatus</name>
    <dbReference type="NCBI Taxonomy" id="74869"/>
    <lineage>
        <taxon>Eukaryota</taxon>
        <taxon>Metazoa</taxon>
        <taxon>Ecdysozoa</taxon>
        <taxon>Arthropoda</taxon>
        <taxon>Hexapoda</taxon>
        <taxon>Insecta</taxon>
        <taxon>Pterygota</taxon>
        <taxon>Neoptera</taxon>
        <taxon>Endopterygota</taxon>
        <taxon>Diptera</taxon>
        <taxon>Nematocera</taxon>
        <taxon>Culicoidea</taxon>
        <taxon>Culicidae</taxon>
        <taxon>Anophelinae</taxon>
        <taxon>Anopheles</taxon>
        <taxon>Anopheles maculatus group</taxon>
    </lineage>
</organism>
<feature type="compositionally biased region" description="Acidic residues" evidence="1">
    <location>
        <begin position="199"/>
        <end position="208"/>
    </location>
</feature>
<dbReference type="VEuPathDB" id="VectorBase:AMAM003498"/>
<dbReference type="AlphaFoldDB" id="A0A182SBK8"/>
<evidence type="ECO:0000313" key="2">
    <source>
        <dbReference type="EnsemblMetazoa" id="AMAM003498-PA"/>
    </source>
</evidence>